<organism evidence="1 2">
    <name type="scientific">Aneurinibacillus thermoaerophilus</name>
    <dbReference type="NCBI Taxonomy" id="143495"/>
    <lineage>
        <taxon>Bacteria</taxon>
        <taxon>Bacillati</taxon>
        <taxon>Bacillota</taxon>
        <taxon>Bacilli</taxon>
        <taxon>Bacillales</taxon>
        <taxon>Paenibacillaceae</taxon>
        <taxon>Aneurinibacillus group</taxon>
        <taxon>Aneurinibacillus</taxon>
    </lineage>
</organism>
<name>A0ABX8YA47_ANETH</name>
<dbReference type="PANTHER" id="PTHR33639:SF2">
    <property type="entry name" value="DUF393 DOMAIN-CONTAINING PROTEIN"/>
    <property type="match status" value="1"/>
</dbReference>
<dbReference type="GeneID" id="97142950"/>
<dbReference type="EMBL" id="CP080764">
    <property type="protein sequence ID" value="QYY42396.1"/>
    <property type="molecule type" value="Genomic_DNA"/>
</dbReference>
<dbReference type="Pfam" id="PF04134">
    <property type="entry name" value="DCC1-like"/>
    <property type="match status" value="1"/>
</dbReference>
<protein>
    <submittedName>
        <fullName evidence="1">Thiol-disulfide oxidoreductase DCC family protein</fullName>
    </submittedName>
</protein>
<keyword evidence="2" id="KW-1185">Reference proteome</keyword>
<dbReference type="InterPro" id="IPR007263">
    <property type="entry name" value="DCC1-like"/>
</dbReference>
<evidence type="ECO:0000313" key="1">
    <source>
        <dbReference type="EMBL" id="QYY42396.1"/>
    </source>
</evidence>
<proteinExistence type="predicted"/>
<accession>A0ABX8YA47</accession>
<dbReference type="PANTHER" id="PTHR33639">
    <property type="entry name" value="THIOL-DISULFIDE OXIDOREDUCTASE DCC"/>
    <property type="match status" value="1"/>
</dbReference>
<dbReference type="InterPro" id="IPR052927">
    <property type="entry name" value="DCC_oxidoreductase"/>
</dbReference>
<reference evidence="1 2" key="1">
    <citation type="submission" date="2021-08" db="EMBL/GenBank/DDBJ databases">
        <title>Complete genome sequence of the strain Aneurinibacillus thermoaerophilus CCM 8960.</title>
        <authorList>
            <person name="Musilova J."/>
            <person name="Kourilova X."/>
            <person name="Pernicova I."/>
            <person name="Bezdicek M."/>
            <person name="Lengerova M."/>
            <person name="Obruca S."/>
            <person name="Sedlar K."/>
        </authorList>
    </citation>
    <scope>NUCLEOTIDE SEQUENCE [LARGE SCALE GENOMIC DNA]</scope>
    <source>
        <strain evidence="1 2">CCM 8960</strain>
    </source>
</reference>
<dbReference type="Proteomes" id="UP000826616">
    <property type="component" value="Chromosome"/>
</dbReference>
<dbReference type="RefSeq" id="WP_057897606.1">
    <property type="nucleotide sequence ID" value="NZ_CP080764.1"/>
</dbReference>
<sequence>MGVSSHNTILLFDGVCNLCNQAVKFIIPRDPQRNFRFASLQSNTGQRLLQQYGLPSDTLNSVILLDNGKAYTKSSAALRVARKLGGIWSLLYVFIMVPRPLRDIIYNWVARNRYRWFGKLETCMLPPPDIGERFLK</sequence>
<evidence type="ECO:0000313" key="2">
    <source>
        <dbReference type="Proteomes" id="UP000826616"/>
    </source>
</evidence>
<gene>
    <name evidence="1" type="ORF">K3F53_16335</name>
</gene>